<protein>
    <recommendedName>
        <fullName evidence="4">Protein kinase domain-containing protein</fullName>
    </recommendedName>
</protein>
<keyword evidence="3" id="KW-1185">Reference proteome</keyword>
<sequence length="60" mass="6325">MIIAGKYEVMGELGQGGMGVVYQVRHLELGSIFALKILRPELIEAKETGGALGRSPGAVL</sequence>
<reference evidence="2 3" key="1">
    <citation type="journal article" date="2014" name="ISME J.">
        <title>Candidatus Competibacter-lineage genomes retrieved from metagenomes reveal functional metabolic diversity.</title>
        <authorList>
            <person name="McIlroy S.J."/>
            <person name="Albertsen M."/>
            <person name="Andresen E.K."/>
            <person name="Saunders A.M."/>
            <person name="Kristiansen R."/>
            <person name="Stokholm-Bjerregaard M."/>
            <person name="Nielsen K.L."/>
            <person name="Nielsen P.H."/>
        </authorList>
    </citation>
    <scope>NUCLEOTIDE SEQUENCE [LARGE SCALE GENOMIC DNA]</scope>
    <source>
        <strain evidence="2 3">Run_B_J11</strain>
    </source>
</reference>
<dbReference type="InterPro" id="IPR011009">
    <property type="entry name" value="Kinase-like_dom_sf"/>
</dbReference>
<evidence type="ECO:0000256" key="1">
    <source>
        <dbReference type="PROSITE-ProRule" id="PRU10141"/>
    </source>
</evidence>
<evidence type="ECO:0000313" key="2">
    <source>
        <dbReference type="EMBL" id="CDH45223.1"/>
    </source>
</evidence>
<evidence type="ECO:0008006" key="4">
    <source>
        <dbReference type="Google" id="ProtNLM"/>
    </source>
</evidence>
<dbReference type="OrthoDB" id="9801841at2"/>
<dbReference type="AlphaFoldDB" id="A0A7U7J4C8"/>
<organism evidence="2 3">
    <name type="scientific">Candidatus Contendobacter odensis Run_B_J11</name>
    <dbReference type="NCBI Taxonomy" id="1400861"/>
    <lineage>
        <taxon>Bacteria</taxon>
        <taxon>Pseudomonadati</taxon>
        <taxon>Pseudomonadota</taxon>
        <taxon>Gammaproteobacteria</taxon>
        <taxon>Candidatus Competibacteraceae</taxon>
        <taxon>Candidatus Contendibacter</taxon>
    </lineage>
</organism>
<dbReference type="SUPFAM" id="SSF56112">
    <property type="entry name" value="Protein kinase-like (PK-like)"/>
    <property type="match status" value="1"/>
</dbReference>
<dbReference type="Proteomes" id="UP000019184">
    <property type="component" value="Unassembled WGS sequence"/>
</dbReference>
<dbReference type="InterPro" id="IPR017441">
    <property type="entry name" value="Protein_kinase_ATP_BS"/>
</dbReference>
<comment type="caution">
    <text evidence="2">The sequence shown here is derived from an EMBL/GenBank/DDBJ whole genome shotgun (WGS) entry which is preliminary data.</text>
</comment>
<gene>
    <name evidence="2" type="ORF">BN874_2170014</name>
</gene>
<dbReference type="EMBL" id="CBTK010000132">
    <property type="protein sequence ID" value="CDH45223.1"/>
    <property type="molecule type" value="Genomic_DNA"/>
</dbReference>
<dbReference type="Gene3D" id="3.30.200.20">
    <property type="entry name" value="Phosphorylase Kinase, domain 1"/>
    <property type="match status" value="1"/>
</dbReference>
<name>A0A7U7J4C8_9GAMM</name>
<keyword evidence="1" id="KW-0067">ATP-binding</keyword>
<dbReference type="RefSeq" id="WP_051497685.1">
    <property type="nucleotide sequence ID" value="NZ_CBTK010000132.1"/>
</dbReference>
<evidence type="ECO:0000313" key="3">
    <source>
        <dbReference type="Proteomes" id="UP000019184"/>
    </source>
</evidence>
<accession>A0A7U7J4C8</accession>
<feature type="binding site" evidence="1">
    <location>
        <position position="36"/>
    </location>
    <ligand>
        <name>ATP</name>
        <dbReference type="ChEBI" id="CHEBI:30616"/>
    </ligand>
</feature>
<keyword evidence="1" id="KW-0547">Nucleotide-binding</keyword>
<dbReference type="GO" id="GO:0005524">
    <property type="term" value="F:ATP binding"/>
    <property type="evidence" value="ECO:0007669"/>
    <property type="project" value="UniProtKB-UniRule"/>
</dbReference>
<dbReference type="PROSITE" id="PS00107">
    <property type="entry name" value="PROTEIN_KINASE_ATP"/>
    <property type="match status" value="1"/>
</dbReference>
<proteinExistence type="predicted"/>